<protein>
    <submittedName>
        <fullName evidence="1">Ribosomal RNA small subunit methyltransferase H</fullName>
    </submittedName>
</protein>
<comment type="caution">
    <text evidence="1">The sequence shown here is derived from an EMBL/GenBank/DDBJ whole genome shotgun (WGS) entry which is preliminary data.</text>
</comment>
<evidence type="ECO:0000313" key="1">
    <source>
        <dbReference type="EMBL" id="GER31862.1"/>
    </source>
</evidence>
<dbReference type="GO" id="GO:0032259">
    <property type="term" value="P:methylation"/>
    <property type="evidence" value="ECO:0007669"/>
    <property type="project" value="UniProtKB-KW"/>
</dbReference>
<organism evidence="1 2">
    <name type="scientific">Striga asiatica</name>
    <name type="common">Asiatic witchweed</name>
    <name type="synonym">Buchnera asiatica</name>
    <dbReference type="NCBI Taxonomy" id="4170"/>
    <lineage>
        <taxon>Eukaryota</taxon>
        <taxon>Viridiplantae</taxon>
        <taxon>Streptophyta</taxon>
        <taxon>Embryophyta</taxon>
        <taxon>Tracheophyta</taxon>
        <taxon>Spermatophyta</taxon>
        <taxon>Magnoliopsida</taxon>
        <taxon>eudicotyledons</taxon>
        <taxon>Gunneridae</taxon>
        <taxon>Pentapetalae</taxon>
        <taxon>asterids</taxon>
        <taxon>lamiids</taxon>
        <taxon>Lamiales</taxon>
        <taxon>Orobanchaceae</taxon>
        <taxon>Buchnereae</taxon>
        <taxon>Striga</taxon>
    </lineage>
</organism>
<name>A0A5A7PGQ1_STRAF</name>
<dbReference type="OrthoDB" id="75724at2759"/>
<keyword evidence="1" id="KW-0489">Methyltransferase</keyword>
<accession>A0A5A7PGQ1</accession>
<dbReference type="EMBL" id="BKCP01004516">
    <property type="protein sequence ID" value="GER31862.1"/>
    <property type="molecule type" value="Genomic_DNA"/>
</dbReference>
<dbReference type="Proteomes" id="UP000325081">
    <property type="component" value="Unassembled WGS sequence"/>
</dbReference>
<keyword evidence="1" id="KW-0808">Transferase</keyword>
<proteinExistence type="predicted"/>
<dbReference type="GO" id="GO:0008168">
    <property type="term" value="F:methyltransferase activity"/>
    <property type="evidence" value="ECO:0007669"/>
    <property type="project" value="UniProtKB-KW"/>
</dbReference>
<sequence>MHYRVLLDENVRKLDLSPDGIYTIFRINDLKNSRGLILFKALSQGTRLFNLLANRRISHQWFCEGVYQCSRLTIENQEQVCVCWFDKGYRDSNCTFNYGLN</sequence>
<gene>
    <name evidence="1" type="ORF">STAS_07906</name>
</gene>
<dbReference type="AlphaFoldDB" id="A0A5A7PGQ1"/>
<evidence type="ECO:0000313" key="2">
    <source>
        <dbReference type="Proteomes" id="UP000325081"/>
    </source>
</evidence>
<keyword evidence="2" id="KW-1185">Reference proteome</keyword>
<reference evidence="2" key="1">
    <citation type="journal article" date="2019" name="Curr. Biol.">
        <title>Genome Sequence of Striga asiatica Provides Insight into the Evolution of Plant Parasitism.</title>
        <authorList>
            <person name="Yoshida S."/>
            <person name="Kim S."/>
            <person name="Wafula E.K."/>
            <person name="Tanskanen J."/>
            <person name="Kim Y.M."/>
            <person name="Honaas L."/>
            <person name="Yang Z."/>
            <person name="Spallek T."/>
            <person name="Conn C.E."/>
            <person name="Ichihashi Y."/>
            <person name="Cheong K."/>
            <person name="Cui S."/>
            <person name="Der J.P."/>
            <person name="Gundlach H."/>
            <person name="Jiao Y."/>
            <person name="Hori C."/>
            <person name="Ishida J.K."/>
            <person name="Kasahara H."/>
            <person name="Kiba T."/>
            <person name="Kim M.S."/>
            <person name="Koo N."/>
            <person name="Laohavisit A."/>
            <person name="Lee Y.H."/>
            <person name="Lumba S."/>
            <person name="McCourt P."/>
            <person name="Mortimer J.C."/>
            <person name="Mutuku J.M."/>
            <person name="Nomura T."/>
            <person name="Sasaki-Sekimoto Y."/>
            <person name="Seto Y."/>
            <person name="Wang Y."/>
            <person name="Wakatake T."/>
            <person name="Sakakibara H."/>
            <person name="Demura T."/>
            <person name="Yamaguchi S."/>
            <person name="Yoneyama K."/>
            <person name="Manabe R.I."/>
            <person name="Nelson D.C."/>
            <person name="Schulman A.H."/>
            <person name="Timko M.P."/>
            <person name="dePamphilis C.W."/>
            <person name="Choi D."/>
            <person name="Shirasu K."/>
        </authorList>
    </citation>
    <scope>NUCLEOTIDE SEQUENCE [LARGE SCALE GENOMIC DNA]</scope>
    <source>
        <strain evidence="2">cv. UVA1</strain>
    </source>
</reference>